<comment type="caution">
    <text evidence="2">The sequence shown here is derived from an EMBL/GenBank/DDBJ whole genome shotgun (WGS) entry which is preliminary data.</text>
</comment>
<feature type="compositionally biased region" description="Basic and acidic residues" evidence="1">
    <location>
        <begin position="16"/>
        <end position="29"/>
    </location>
</feature>
<evidence type="ECO:0000313" key="2">
    <source>
        <dbReference type="EMBL" id="KKN74936.1"/>
    </source>
</evidence>
<dbReference type="EMBL" id="LAZR01000318">
    <property type="protein sequence ID" value="KKN74936.1"/>
    <property type="molecule type" value="Genomic_DNA"/>
</dbReference>
<organism evidence="2">
    <name type="scientific">marine sediment metagenome</name>
    <dbReference type="NCBI Taxonomy" id="412755"/>
    <lineage>
        <taxon>unclassified sequences</taxon>
        <taxon>metagenomes</taxon>
        <taxon>ecological metagenomes</taxon>
    </lineage>
</organism>
<name>A0A0F9VN87_9ZZZZ</name>
<evidence type="ECO:0000256" key="1">
    <source>
        <dbReference type="SAM" id="MobiDB-lite"/>
    </source>
</evidence>
<proteinExistence type="predicted"/>
<accession>A0A0F9VN87</accession>
<gene>
    <name evidence="2" type="ORF">LCGC14_0385630</name>
</gene>
<feature type="region of interest" description="Disordered" evidence="1">
    <location>
        <begin position="1"/>
        <end position="44"/>
    </location>
</feature>
<dbReference type="AlphaFoldDB" id="A0A0F9VN87"/>
<reference evidence="2" key="1">
    <citation type="journal article" date="2015" name="Nature">
        <title>Complex archaea that bridge the gap between prokaryotes and eukaryotes.</title>
        <authorList>
            <person name="Spang A."/>
            <person name="Saw J.H."/>
            <person name="Jorgensen S.L."/>
            <person name="Zaremba-Niedzwiedzka K."/>
            <person name="Martijn J."/>
            <person name="Lind A.E."/>
            <person name="van Eijk R."/>
            <person name="Schleper C."/>
            <person name="Guy L."/>
            <person name="Ettema T.J."/>
        </authorList>
    </citation>
    <scope>NUCLEOTIDE SEQUENCE</scope>
</reference>
<sequence length="135" mass="15573">MKDNERKESNSNLKNTKSDDDYSTKEGKDLSIPPIPEPPKNKQKMIIDNPDVLKRMRKVESPDKKVVLVNCERCNAVIPIPVPKIIVIESILPIIPISYIHKNLEKKDQHCITIHLDHDFDIRRQRLSEVVLSSD</sequence>
<protein>
    <submittedName>
        <fullName evidence="2">Uncharacterized protein</fullName>
    </submittedName>
</protein>